<accession>A0A2K1JIW7</accession>
<dbReference type="RefSeq" id="XP_024393747.1">
    <property type="nucleotide sequence ID" value="XM_024537979.2"/>
</dbReference>
<dbReference type="InterPro" id="IPR036322">
    <property type="entry name" value="WD40_repeat_dom_sf"/>
</dbReference>
<evidence type="ECO:0000313" key="3">
    <source>
        <dbReference type="EnsemblPlants" id="Pp3c14_22580V3.1"/>
    </source>
</evidence>
<name>A0A2K1JIW7_PHYPA</name>
<keyword evidence="4" id="KW-1185">Reference proteome</keyword>
<organism evidence="2">
    <name type="scientific">Physcomitrium patens</name>
    <name type="common">Spreading-leaved earth moss</name>
    <name type="synonym">Physcomitrella patens</name>
    <dbReference type="NCBI Taxonomy" id="3218"/>
    <lineage>
        <taxon>Eukaryota</taxon>
        <taxon>Viridiplantae</taxon>
        <taxon>Streptophyta</taxon>
        <taxon>Embryophyta</taxon>
        <taxon>Bryophyta</taxon>
        <taxon>Bryophytina</taxon>
        <taxon>Bryopsida</taxon>
        <taxon>Funariidae</taxon>
        <taxon>Funariales</taxon>
        <taxon>Funariaceae</taxon>
        <taxon>Physcomitrium</taxon>
    </lineage>
</organism>
<keyword evidence="1" id="KW-0472">Membrane</keyword>
<dbReference type="AlphaFoldDB" id="A0A2K1JIW7"/>
<dbReference type="KEGG" id="ppp:112291040"/>
<reference evidence="2 4" key="2">
    <citation type="journal article" date="2018" name="Plant J.">
        <title>The Physcomitrella patens chromosome-scale assembly reveals moss genome structure and evolution.</title>
        <authorList>
            <person name="Lang D."/>
            <person name="Ullrich K.K."/>
            <person name="Murat F."/>
            <person name="Fuchs J."/>
            <person name="Jenkins J."/>
            <person name="Haas F.B."/>
            <person name="Piednoel M."/>
            <person name="Gundlach H."/>
            <person name="Van Bel M."/>
            <person name="Meyberg R."/>
            <person name="Vives C."/>
            <person name="Morata J."/>
            <person name="Symeonidi A."/>
            <person name="Hiss M."/>
            <person name="Muchero W."/>
            <person name="Kamisugi Y."/>
            <person name="Saleh O."/>
            <person name="Blanc G."/>
            <person name="Decker E.L."/>
            <person name="van Gessel N."/>
            <person name="Grimwood J."/>
            <person name="Hayes R.D."/>
            <person name="Graham S.W."/>
            <person name="Gunter L.E."/>
            <person name="McDaniel S.F."/>
            <person name="Hoernstein S.N.W."/>
            <person name="Larsson A."/>
            <person name="Li F.W."/>
            <person name="Perroud P.F."/>
            <person name="Phillips J."/>
            <person name="Ranjan P."/>
            <person name="Rokshar D.S."/>
            <person name="Rothfels C.J."/>
            <person name="Schneider L."/>
            <person name="Shu S."/>
            <person name="Stevenson D.W."/>
            <person name="Thummler F."/>
            <person name="Tillich M."/>
            <person name="Villarreal Aguilar J.C."/>
            <person name="Widiez T."/>
            <person name="Wong G.K."/>
            <person name="Wymore A."/>
            <person name="Zhang Y."/>
            <person name="Zimmer A.D."/>
            <person name="Quatrano R.S."/>
            <person name="Mayer K.F.X."/>
            <person name="Goodstein D."/>
            <person name="Casacuberta J.M."/>
            <person name="Vandepoele K."/>
            <person name="Reski R."/>
            <person name="Cuming A.C."/>
            <person name="Tuskan G.A."/>
            <person name="Maumus F."/>
            <person name="Salse J."/>
            <person name="Schmutz J."/>
            <person name="Rensing S.A."/>
        </authorList>
    </citation>
    <scope>NUCLEOTIDE SEQUENCE [LARGE SCALE GENOMIC DNA]</scope>
    <source>
        <strain evidence="3 4">cv. Gransden 2004</strain>
    </source>
</reference>
<dbReference type="EMBL" id="ABEU02000014">
    <property type="protein sequence ID" value="PNR41490.1"/>
    <property type="molecule type" value="Genomic_DNA"/>
</dbReference>
<sequence>MEDMDALVRGVMLQNPGVGLGSIRFLGSEWVWVAILATVVIAVFSLTRVSVVSVGWSWGAKPGHVRLRLLSFSSMSDGSIVTASGMFSAKMLSCSSDSCNEAASNSSTCASEAASKVAAEMFFIFEKKTSPCSLLPKKEPFAGRVLSEKIVLRRTKSAGSRTIADKSLLVPLQRIGSTAPVVKREGVDWDVSPAFLPSRNADYILLFWAQSLTEPFACTAPPSLSCTVSKPSSYEWDPLLKLRIRDAVFSDRHPVYQLGETGSLIRTSRANDVVRLWDSKTESTLKMLHLPNRFSGVITVFDVNWEPKVAVLGNVGGLVCIANLVCPTFEKIYQTYHSVMQCVHLDRSEASNTLFTGGPVTANPGCTVSLWDRRANSRQMSLNLSSASTFYGIGSQDHELYVRDGAVSLVVHDVRMLSPSCLRRVPCDLSYESASNHRWRDVAVAVKAANGDVDAEFWNYQAANVGKTTSVTCVGSVVAALSRNLTVKSPSM</sequence>
<gene>
    <name evidence="3" type="primary">LOC112291040</name>
    <name evidence="2" type="ORF">PHYPA_018893</name>
</gene>
<protein>
    <submittedName>
        <fullName evidence="2 3">Uncharacterized protein</fullName>
    </submittedName>
</protein>
<evidence type="ECO:0000256" key="1">
    <source>
        <dbReference type="SAM" id="Phobius"/>
    </source>
</evidence>
<proteinExistence type="predicted"/>
<dbReference type="SUPFAM" id="SSF50978">
    <property type="entry name" value="WD40 repeat-like"/>
    <property type="match status" value="1"/>
</dbReference>
<feature type="transmembrane region" description="Helical" evidence="1">
    <location>
        <begin position="30"/>
        <end position="57"/>
    </location>
</feature>
<reference evidence="3" key="3">
    <citation type="submission" date="2020-12" db="UniProtKB">
        <authorList>
            <consortium name="EnsemblPlants"/>
        </authorList>
    </citation>
    <scope>IDENTIFICATION</scope>
</reference>
<dbReference type="EnsemblPlants" id="Pp3c14_22580V3.1">
    <property type="protein sequence ID" value="Pp3c14_22580V3.1"/>
    <property type="gene ID" value="Pp3c14_22580"/>
</dbReference>
<reference evidence="2 4" key="1">
    <citation type="journal article" date="2008" name="Science">
        <title>The Physcomitrella genome reveals evolutionary insights into the conquest of land by plants.</title>
        <authorList>
            <person name="Rensing S."/>
            <person name="Lang D."/>
            <person name="Zimmer A."/>
            <person name="Terry A."/>
            <person name="Salamov A."/>
            <person name="Shapiro H."/>
            <person name="Nishiyama T."/>
            <person name="Perroud P.-F."/>
            <person name="Lindquist E."/>
            <person name="Kamisugi Y."/>
            <person name="Tanahashi T."/>
            <person name="Sakakibara K."/>
            <person name="Fujita T."/>
            <person name="Oishi K."/>
            <person name="Shin-I T."/>
            <person name="Kuroki Y."/>
            <person name="Toyoda A."/>
            <person name="Suzuki Y."/>
            <person name="Hashimoto A."/>
            <person name="Yamaguchi K."/>
            <person name="Sugano A."/>
            <person name="Kohara Y."/>
            <person name="Fujiyama A."/>
            <person name="Anterola A."/>
            <person name="Aoki S."/>
            <person name="Ashton N."/>
            <person name="Barbazuk W.B."/>
            <person name="Barker E."/>
            <person name="Bennetzen J."/>
            <person name="Bezanilla M."/>
            <person name="Blankenship R."/>
            <person name="Cho S.H."/>
            <person name="Dutcher S."/>
            <person name="Estelle M."/>
            <person name="Fawcett J.A."/>
            <person name="Gundlach H."/>
            <person name="Hanada K."/>
            <person name="Heyl A."/>
            <person name="Hicks K.A."/>
            <person name="Hugh J."/>
            <person name="Lohr M."/>
            <person name="Mayer K."/>
            <person name="Melkozernov A."/>
            <person name="Murata T."/>
            <person name="Nelson D."/>
            <person name="Pils B."/>
            <person name="Prigge M."/>
            <person name="Reiss B."/>
            <person name="Renner T."/>
            <person name="Rombauts S."/>
            <person name="Rushton P."/>
            <person name="Sanderfoot A."/>
            <person name="Schween G."/>
            <person name="Shiu S.-H."/>
            <person name="Stueber K."/>
            <person name="Theodoulou F.L."/>
            <person name="Tu H."/>
            <person name="Van de Peer Y."/>
            <person name="Verrier P.J."/>
            <person name="Waters E."/>
            <person name="Wood A."/>
            <person name="Yang L."/>
            <person name="Cove D."/>
            <person name="Cuming A."/>
            <person name="Hasebe M."/>
            <person name="Lucas S."/>
            <person name="Mishler D.B."/>
            <person name="Reski R."/>
            <person name="Grigoriev I."/>
            <person name="Quatrano R.S."/>
            <person name="Boore J.L."/>
        </authorList>
    </citation>
    <scope>NUCLEOTIDE SEQUENCE [LARGE SCALE GENOMIC DNA]</scope>
    <source>
        <strain evidence="3 4">cv. Gransden 2004</strain>
    </source>
</reference>
<keyword evidence="1" id="KW-0812">Transmembrane</keyword>
<dbReference type="Gramene" id="Pp3c14_22580V3.2">
    <property type="protein sequence ID" value="Pp3c14_22580V3.2"/>
    <property type="gene ID" value="Pp3c14_22580"/>
</dbReference>
<evidence type="ECO:0000313" key="4">
    <source>
        <dbReference type="Proteomes" id="UP000006727"/>
    </source>
</evidence>
<dbReference type="EnsemblPlants" id="Pp3c14_22580V3.2">
    <property type="protein sequence ID" value="Pp3c14_22580V3.2"/>
    <property type="gene ID" value="Pp3c14_22580"/>
</dbReference>
<dbReference type="Proteomes" id="UP000006727">
    <property type="component" value="Chromosome 14"/>
</dbReference>
<evidence type="ECO:0000313" key="2">
    <source>
        <dbReference type="EMBL" id="PNR41490.1"/>
    </source>
</evidence>
<keyword evidence="1" id="KW-1133">Transmembrane helix</keyword>
<dbReference type="PaxDb" id="3218-PP1S34_416V6.1"/>
<dbReference type="Gramene" id="Pp3c14_22580V3.1">
    <property type="protein sequence ID" value="Pp3c14_22580V3.1"/>
    <property type="gene ID" value="Pp3c14_22580"/>
</dbReference>
<dbReference type="OrthoDB" id="1974939at2759"/>
<dbReference type="GeneID" id="112291040"/>
<dbReference type="OMA" id="CHIDISW"/>